<evidence type="ECO:0000313" key="2">
    <source>
        <dbReference type="Proteomes" id="UP000634805"/>
    </source>
</evidence>
<reference evidence="1" key="1">
    <citation type="submission" date="2020-10" db="EMBL/GenBank/DDBJ databases">
        <authorList>
            <person name="Hahn C.J."/>
            <person name="Laso-Perez R."/>
            <person name="Vulcano F."/>
            <person name="Vaziourakis K.-M."/>
            <person name="Stokke R."/>
            <person name="Steen I.H."/>
            <person name="Teske A."/>
            <person name="Boetius A."/>
            <person name="Liebeke M."/>
            <person name="Amann R."/>
            <person name="Knittel K."/>
        </authorList>
    </citation>
    <scope>NUCLEOTIDE SEQUENCE</scope>
    <source>
        <strain evidence="1">Gfbio:e3339647-f889-4370-9287-4fb5cb688e4c:AG392D22_GoMArc1</strain>
    </source>
</reference>
<sequence>MLPILRFAGEKSIKPVLICVLKIQRKLYSSGKSLFVSFLTTHLLRTELKEASIEQKRPIKLETETLKPNLTTSK</sequence>
<comment type="caution">
    <text evidence="1">The sequence shown here is derived from an EMBL/GenBank/DDBJ whole genome shotgun (WGS) entry which is preliminary data.</text>
</comment>
<dbReference type="AlphaFoldDB" id="A0A811T9G0"/>
<gene>
    <name evidence="1" type="ORF">EMLJLAPB_00656</name>
</gene>
<organism evidence="1 2">
    <name type="scientific">Candidatus Argoarchaeum ethanivorans</name>
    <dbReference type="NCBI Taxonomy" id="2608793"/>
    <lineage>
        <taxon>Archaea</taxon>
        <taxon>Methanobacteriati</taxon>
        <taxon>Methanobacteriota</taxon>
        <taxon>Stenosarchaea group</taxon>
        <taxon>Methanomicrobia</taxon>
        <taxon>Methanosarcinales</taxon>
        <taxon>Methanosarcinales incertae sedis</taxon>
        <taxon>GOM Arc I cluster</taxon>
        <taxon>Candidatus Argoarchaeum</taxon>
    </lineage>
</organism>
<proteinExistence type="predicted"/>
<dbReference type="EMBL" id="CAJHIS010000016">
    <property type="protein sequence ID" value="CAD6493944.1"/>
    <property type="molecule type" value="Genomic_DNA"/>
</dbReference>
<protein>
    <submittedName>
        <fullName evidence="1">Uncharacterized protein</fullName>
    </submittedName>
</protein>
<accession>A0A811T9G0</accession>
<dbReference type="Proteomes" id="UP000634805">
    <property type="component" value="Unassembled WGS sequence"/>
</dbReference>
<evidence type="ECO:0000313" key="1">
    <source>
        <dbReference type="EMBL" id="CAD6493944.1"/>
    </source>
</evidence>
<name>A0A811T9G0_9EURY</name>